<feature type="transmembrane region" description="Helical" evidence="1">
    <location>
        <begin position="74"/>
        <end position="94"/>
    </location>
</feature>
<accession>A0AAV5G7V9</accession>
<evidence type="ECO:0000313" key="2">
    <source>
        <dbReference type="EMBL" id="GJN42195.1"/>
    </source>
</evidence>
<feature type="transmembrane region" description="Helical" evidence="1">
    <location>
        <begin position="50"/>
        <end position="68"/>
    </location>
</feature>
<proteinExistence type="predicted"/>
<comment type="caution">
    <text evidence="2">The sequence shown here is derived from an EMBL/GenBank/DDBJ whole genome shotgun (WGS) entry which is preliminary data.</text>
</comment>
<organism evidence="2 3">
    <name type="scientific">Corynebacterium ammoniagenes</name>
    <name type="common">Brevibacterium ammoniagenes</name>
    <dbReference type="NCBI Taxonomy" id="1697"/>
    <lineage>
        <taxon>Bacteria</taxon>
        <taxon>Bacillati</taxon>
        <taxon>Actinomycetota</taxon>
        <taxon>Actinomycetes</taxon>
        <taxon>Mycobacteriales</taxon>
        <taxon>Corynebacteriaceae</taxon>
        <taxon>Corynebacterium</taxon>
    </lineage>
</organism>
<keyword evidence="1" id="KW-1133">Transmembrane helix</keyword>
<dbReference type="EMBL" id="BQKK01000001">
    <property type="protein sequence ID" value="GJN42195.1"/>
    <property type="molecule type" value="Genomic_DNA"/>
</dbReference>
<gene>
    <name evidence="2" type="ORF">CAT723_06740</name>
</gene>
<feature type="transmembrane region" description="Helical" evidence="1">
    <location>
        <begin position="12"/>
        <end position="29"/>
    </location>
</feature>
<dbReference type="RefSeq" id="WP_003845315.1">
    <property type="nucleotide sequence ID" value="NZ_BQKK01000001.1"/>
</dbReference>
<evidence type="ECO:0000313" key="3">
    <source>
        <dbReference type="Proteomes" id="UP001054925"/>
    </source>
</evidence>
<sequence length="165" mass="17196">MNGLDSSATPLILGSLLPAAILIIASLVLDQVSRHKLRSTINPYGVARKGVVRWSLISGVVIFVLMLFPLPYDIAIMVIALIFSLATASITFYARNMLGTVVLSVALIGGILSAGTAVISLFDGSLNQLQQLAMVLTTWPILAGPALVAAVISAVLSASAKSTSY</sequence>
<dbReference type="Proteomes" id="UP001054925">
    <property type="component" value="Unassembled WGS sequence"/>
</dbReference>
<keyword evidence="1" id="KW-0472">Membrane</keyword>
<name>A0AAV5G7V9_CORAM</name>
<dbReference type="AlphaFoldDB" id="A0AAV5G7V9"/>
<reference evidence="2" key="1">
    <citation type="submission" date="2021-12" db="EMBL/GenBank/DDBJ databases">
        <title>Draft genome sequence of Corynebacterium ammoniagenes strain T-723.</title>
        <authorList>
            <person name="Matsuzawa M."/>
            <person name="Hiratani M."/>
            <person name="Abe I."/>
            <person name="Tsuji Y."/>
            <person name="Nakamura J."/>
        </authorList>
    </citation>
    <scope>NUCLEOTIDE SEQUENCE</scope>
    <source>
        <strain evidence="2">T-723</strain>
    </source>
</reference>
<feature type="transmembrane region" description="Helical" evidence="1">
    <location>
        <begin position="142"/>
        <end position="160"/>
    </location>
</feature>
<keyword evidence="1" id="KW-0812">Transmembrane</keyword>
<protein>
    <submittedName>
        <fullName evidence="2">Uncharacterized protein</fullName>
    </submittedName>
</protein>
<feature type="transmembrane region" description="Helical" evidence="1">
    <location>
        <begin position="101"/>
        <end position="122"/>
    </location>
</feature>
<evidence type="ECO:0000256" key="1">
    <source>
        <dbReference type="SAM" id="Phobius"/>
    </source>
</evidence>